<name>A0A812MHJ3_9DINO</name>
<reference evidence="1" key="1">
    <citation type="submission" date="2021-02" db="EMBL/GenBank/DDBJ databases">
        <authorList>
            <person name="Dougan E. K."/>
            <person name="Rhodes N."/>
            <person name="Thang M."/>
            <person name="Chan C."/>
        </authorList>
    </citation>
    <scope>NUCLEOTIDE SEQUENCE</scope>
</reference>
<comment type="caution">
    <text evidence="1">The sequence shown here is derived from an EMBL/GenBank/DDBJ whole genome shotgun (WGS) entry which is preliminary data.</text>
</comment>
<evidence type="ECO:0000313" key="1">
    <source>
        <dbReference type="EMBL" id="CAE7263162.1"/>
    </source>
</evidence>
<sequence length="133" mass="14730">MMQNTLPVHAWHSPMCLQGFEGHPAAKACGGAAKCLPRGPVGCRMTGLLREDDGECSALKLGNLWDVKAAMSYPVIAEGEISKVGAYREERGRKWCKIRENRVLRQDCDKTSTDFLVQLLRDWVAAAKTELVL</sequence>
<protein>
    <submittedName>
        <fullName evidence="1">Uncharacterized protein</fullName>
    </submittedName>
</protein>
<keyword evidence="2" id="KW-1185">Reference proteome</keyword>
<evidence type="ECO:0000313" key="2">
    <source>
        <dbReference type="Proteomes" id="UP000601435"/>
    </source>
</evidence>
<proteinExistence type="predicted"/>
<dbReference type="EMBL" id="CAJNJA010010842">
    <property type="protein sequence ID" value="CAE7263162.1"/>
    <property type="molecule type" value="Genomic_DNA"/>
</dbReference>
<accession>A0A812MHJ3</accession>
<organism evidence="1 2">
    <name type="scientific">Symbiodinium necroappetens</name>
    <dbReference type="NCBI Taxonomy" id="1628268"/>
    <lineage>
        <taxon>Eukaryota</taxon>
        <taxon>Sar</taxon>
        <taxon>Alveolata</taxon>
        <taxon>Dinophyceae</taxon>
        <taxon>Suessiales</taxon>
        <taxon>Symbiodiniaceae</taxon>
        <taxon>Symbiodinium</taxon>
    </lineage>
</organism>
<dbReference type="Proteomes" id="UP000601435">
    <property type="component" value="Unassembled WGS sequence"/>
</dbReference>
<gene>
    <name evidence="1" type="ORF">SNEC2469_LOCUS6087</name>
</gene>
<dbReference type="AlphaFoldDB" id="A0A812MHJ3"/>